<dbReference type="InterPro" id="IPR017856">
    <property type="entry name" value="Integrase-like_N"/>
</dbReference>
<evidence type="ECO:0000256" key="1">
    <source>
        <dbReference type="ARBA" id="ARBA00008724"/>
    </source>
</evidence>
<evidence type="ECO:0000256" key="6">
    <source>
        <dbReference type="HAMAP-Rule" id="MF_00693"/>
    </source>
</evidence>
<accession>A0A1C0ANG0</accession>
<dbReference type="GO" id="GO:0003677">
    <property type="term" value="F:DNA binding"/>
    <property type="evidence" value="ECO:0007669"/>
    <property type="project" value="UniProtKB-UniRule"/>
</dbReference>
<proteinExistence type="inferred from homology"/>
<dbReference type="SUPFAM" id="SSF75625">
    <property type="entry name" value="YebC-like"/>
    <property type="match status" value="1"/>
</dbReference>
<evidence type="ECO:0000256" key="5">
    <source>
        <dbReference type="ARBA" id="ARBA00023163"/>
    </source>
</evidence>
<dbReference type="EMBL" id="MBQD01000020">
    <property type="protein sequence ID" value="OCL34670.1"/>
    <property type="molecule type" value="Genomic_DNA"/>
</dbReference>
<dbReference type="FunFam" id="1.10.10.200:FF:000002">
    <property type="entry name" value="Probable transcriptional regulatory protein CLM62_37755"/>
    <property type="match status" value="1"/>
</dbReference>
<comment type="similarity">
    <text evidence="1 6">Belongs to the TACO1 family.</text>
</comment>
<dbReference type="Proteomes" id="UP000093501">
    <property type="component" value="Unassembled WGS sequence"/>
</dbReference>
<dbReference type="RefSeq" id="WP_068751352.1">
    <property type="nucleotide sequence ID" value="NZ_LR214441.1"/>
</dbReference>
<dbReference type="Pfam" id="PF01709">
    <property type="entry name" value="Transcrip_reg"/>
    <property type="match status" value="1"/>
</dbReference>
<dbReference type="InterPro" id="IPR029072">
    <property type="entry name" value="YebC-like"/>
</dbReference>
<gene>
    <name evidence="7" type="ORF">BCR15_02990</name>
</gene>
<evidence type="ECO:0000256" key="2">
    <source>
        <dbReference type="ARBA" id="ARBA00022490"/>
    </source>
</evidence>
<dbReference type="GO" id="GO:0005829">
    <property type="term" value="C:cytosol"/>
    <property type="evidence" value="ECO:0007669"/>
    <property type="project" value="TreeGrafter"/>
</dbReference>
<comment type="caution">
    <text evidence="7">The sequence shown here is derived from an EMBL/GenBank/DDBJ whole genome shotgun (WGS) entry which is preliminary data.</text>
</comment>
<dbReference type="PANTHER" id="PTHR12532:SF6">
    <property type="entry name" value="TRANSCRIPTIONAL REGULATORY PROTEIN YEBC-RELATED"/>
    <property type="match status" value="1"/>
</dbReference>
<organism evidence="7 8">
    <name type="scientific">Tessaracoccus lapidicaptus</name>
    <dbReference type="NCBI Taxonomy" id="1427523"/>
    <lineage>
        <taxon>Bacteria</taxon>
        <taxon>Bacillati</taxon>
        <taxon>Actinomycetota</taxon>
        <taxon>Actinomycetes</taxon>
        <taxon>Propionibacteriales</taxon>
        <taxon>Propionibacteriaceae</taxon>
        <taxon>Tessaracoccus</taxon>
    </lineage>
</organism>
<reference evidence="8" key="1">
    <citation type="submission" date="2016-07" db="EMBL/GenBank/DDBJ databases">
        <authorList>
            <person name="Florea S."/>
            <person name="Webb J.S."/>
            <person name="Jaromczyk J."/>
            <person name="Schardl C.L."/>
        </authorList>
    </citation>
    <scope>NUCLEOTIDE SEQUENCE [LARGE SCALE GENOMIC DNA]</scope>
    <source>
        <strain evidence="8">IPBSL-7</strain>
    </source>
</reference>
<evidence type="ECO:0000256" key="4">
    <source>
        <dbReference type="ARBA" id="ARBA00023125"/>
    </source>
</evidence>
<dbReference type="NCBIfam" id="NF001030">
    <property type="entry name" value="PRK00110.1"/>
    <property type="match status" value="1"/>
</dbReference>
<keyword evidence="4 6" id="KW-0238">DNA-binding</keyword>
<dbReference type="InterPro" id="IPR026564">
    <property type="entry name" value="Transcrip_reg_TACO1-like_dom3"/>
</dbReference>
<keyword evidence="5 6" id="KW-0804">Transcription</keyword>
<sequence length="257" mass="27699">MSGHSKWATTKHKKAVIDAKRGKLFAKLIKNVEVAARLGGGDPAGNPTLYDAIQKAKKSSVPNDNIDRAVKRGSGAESGGADYETIMYEAYGPAGVAMLIECLTDNRNRSASDVRVAVTRNGGTMADVGSVQRLFSRKGVVTVPKQQGGRDISDDELLEAALEAGLEEVDDDGDVWEAVCDPNDTVEVRKAIEAAGLDYDSSEVQFVASFDQEVDQLEVAQKVLRIIDALEDSDDVQNVYTNLDFTQEVAEALESED</sequence>
<dbReference type="InterPro" id="IPR002876">
    <property type="entry name" value="Transcrip_reg_TACO1-like"/>
</dbReference>
<dbReference type="PANTHER" id="PTHR12532">
    <property type="entry name" value="TRANSLATIONAL ACTIVATOR OF CYTOCHROME C OXIDASE 1"/>
    <property type="match status" value="1"/>
</dbReference>
<name>A0A1C0ANG0_9ACTN</name>
<comment type="subcellular location">
    <subcellularLocation>
        <location evidence="6">Cytoplasm</location>
    </subcellularLocation>
</comment>
<evidence type="ECO:0000313" key="7">
    <source>
        <dbReference type="EMBL" id="OCL34670.1"/>
    </source>
</evidence>
<evidence type="ECO:0000313" key="8">
    <source>
        <dbReference type="Proteomes" id="UP000093501"/>
    </source>
</evidence>
<dbReference type="Pfam" id="PF20772">
    <property type="entry name" value="TACO1_YebC_N"/>
    <property type="match status" value="1"/>
</dbReference>
<protein>
    <recommendedName>
        <fullName evidence="6">Probable transcriptional regulatory protein BCR15_02990</fullName>
    </recommendedName>
</protein>
<dbReference type="NCBIfam" id="NF009044">
    <property type="entry name" value="PRK12378.1"/>
    <property type="match status" value="1"/>
</dbReference>
<dbReference type="InterPro" id="IPR048300">
    <property type="entry name" value="TACO1_YebC-like_2nd/3rd_dom"/>
</dbReference>
<keyword evidence="2 6" id="KW-0963">Cytoplasm</keyword>
<dbReference type="Gene3D" id="3.30.70.980">
    <property type="match status" value="2"/>
</dbReference>
<dbReference type="GO" id="GO:0006355">
    <property type="term" value="P:regulation of DNA-templated transcription"/>
    <property type="evidence" value="ECO:0007669"/>
    <property type="project" value="UniProtKB-UniRule"/>
</dbReference>
<keyword evidence="3 6" id="KW-0805">Transcription regulation</keyword>
<evidence type="ECO:0000256" key="3">
    <source>
        <dbReference type="ARBA" id="ARBA00023015"/>
    </source>
</evidence>
<dbReference type="NCBIfam" id="TIGR01033">
    <property type="entry name" value="YebC/PmpR family DNA-binding transcriptional regulator"/>
    <property type="match status" value="1"/>
</dbReference>
<keyword evidence="8" id="KW-1185">Reference proteome</keyword>
<dbReference type="AlphaFoldDB" id="A0A1C0ANG0"/>
<dbReference type="Gene3D" id="1.10.10.200">
    <property type="match status" value="1"/>
</dbReference>
<dbReference type="HAMAP" id="MF_00693">
    <property type="entry name" value="Transcrip_reg_TACO1"/>
    <property type="match status" value="1"/>
</dbReference>
<dbReference type="InterPro" id="IPR049083">
    <property type="entry name" value="TACO1_YebC_N"/>
</dbReference>